<dbReference type="InterPro" id="IPR008545">
    <property type="entry name" value="Web"/>
</dbReference>
<feature type="compositionally biased region" description="Polar residues" evidence="4">
    <location>
        <begin position="63"/>
        <end position="82"/>
    </location>
</feature>
<evidence type="ECO:0000256" key="1">
    <source>
        <dbReference type="ARBA" id="ARBA00005485"/>
    </source>
</evidence>
<dbReference type="Pfam" id="PF05701">
    <property type="entry name" value="WEMBL"/>
    <property type="match status" value="1"/>
</dbReference>
<feature type="region of interest" description="Disordered" evidence="4">
    <location>
        <begin position="165"/>
        <end position="196"/>
    </location>
</feature>
<dbReference type="GO" id="GO:0009904">
    <property type="term" value="P:chloroplast accumulation movement"/>
    <property type="evidence" value="ECO:0007669"/>
    <property type="project" value="TreeGrafter"/>
</dbReference>
<sequence>MEESKDTDINLFTNSYSTAASLSFEENVQSNAGNPLSFINENIETKKENAEVNHSEMPPIQVTDGSSLEQQTTGSPEISNETGPPVDSIVAVSSEIQCVQRPQFSDDPVAETNGVHKKSECGVPVVTSDVLQEPQSLDNSKTVMNAMPQQSKDVVSGNTVNVQKDCKTTGEVKATDNDQKEKGSTSNESRELTEASGDVKHVNMNRNLVGTGVKASKGYRMEDGNAAKRTLSATETSGDAKHENVNRGLVDTAAPFESVKEAVTKFGGIVDWKAHKSLILERHKHIQLELEKTQEEIPEYKKQSEAAENAKVQVLKELDSTKRLIEELKLSLEKSQMEEAQARQDSELAQLRAKEMEQGITDEVSVAAKAQLDVAKARHAAAVTELKSVKEELETVKGEYVSLLKERDLAIKRAEEAAAASKDVEKTVEDLTLELITARESLESAHAAHLEAEEHRIGAALARDQDLFNWEKELKQAEEEVQRLNNQLLRTRDLKSKLDTASNLLLSLKGELAAYMEAKQNQESEIIEEDGTKETKGTHTSIRASIDSAKKELEEVNSNIEKAKDEVNCLRVAAMSLKAELEKERATLAPMRQREGMASITVSSLEAELDRIISQIELAQSKEKEAREQMVELPKALQQAAQEADEAKSAAQVSQEELRKAKEESEQVKASASTMEIRLHAALKEIEAAKASERLALAAVRALQESEQAASTGFDDSPGGVTLPLEEYYLLSKRAREAEESASERVATAISQIEVAKESELGSLERLEAVNRELMESKEALKVATEKAEKAQEGKLAVEQELRQWRAEHEQRRRAGDAARSAANPTRSPLRSFEEHKEQKRSEQEQEVAVLAPPVPAPKTYLMESNTESALTEPKTRKKKSLLPRIVMFLARKKAQR</sequence>
<dbReference type="GO" id="GO:0005829">
    <property type="term" value="C:cytosol"/>
    <property type="evidence" value="ECO:0007669"/>
    <property type="project" value="TreeGrafter"/>
</dbReference>
<protein>
    <submittedName>
        <fullName evidence="5">Protein WEAK CHLOROPLAST MOVEMENT UNDER BLUE LIGHT 1</fullName>
    </submittedName>
</protein>
<dbReference type="AlphaFoldDB" id="A0A1D1YJJ9"/>
<name>A0A1D1YJJ9_9ARAE</name>
<feature type="compositionally biased region" description="Basic and acidic residues" evidence="4">
    <location>
        <begin position="832"/>
        <end position="844"/>
    </location>
</feature>
<feature type="region of interest" description="Disordered" evidence="4">
    <location>
        <begin position="807"/>
        <end position="879"/>
    </location>
</feature>
<dbReference type="GO" id="GO:0009903">
    <property type="term" value="P:chloroplast avoidance movement"/>
    <property type="evidence" value="ECO:0007669"/>
    <property type="project" value="TreeGrafter"/>
</dbReference>
<evidence type="ECO:0000256" key="3">
    <source>
        <dbReference type="SAM" id="Coils"/>
    </source>
</evidence>
<dbReference type="PANTHER" id="PTHR32054">
    <property type="entry name" value="HEAVY CHAIN, PUTATIVE, EXPRESSED-RELATED-RELATED"/>
    <property type="match status" value="1"/>
</dbReference>
<reference evidence="5" key="1">
    <citation type="submission" date="2015-07" db="EMBL/GenBank/DDBJ databases">
        <title>Transcriptome Assembly of Anthurium amnicola.</title>
        <authorList>
            <person name="Suzuki J."/>
        </authorList>
    </citation>
    <scope>NUCLEOTIDE SEQUENCE</scope>
</reference>
<feature type="coiled-coil region" evidence="3">
    <location>
        <begin position="467"/>
        <end position="678"/>
    </location>
</feature>
<organism evidence="5">
    <name type="scientific">Anthurium amnicola</name>
    <dbReference type="NCBI Taxonomy" id="1678845"/>
    <lineage>
        <taxon>Eukaryota</taxon>
        <taxon>Viridiplantae</taxon>
        <taxon>Streptophyta</taxon>
        <taxon>Embryophyta</taxon>
        <taxon>Tracheophyta</taxon>
        <taxon>Spermatophyta</taxon>
        <taxon>Magnoliopsida</taxon>
        <taxon>Liliopsida</taxon>
        <taxon>Araceae</taxon>
        <taxon>Pothoideae</taxon>
        <taxon>Potheae</taxon>
        <taxon>Anthurium</taxon>
    </lineage>
</organism>
<keyword evidence="2 3" id="KW-0175">Coiled coil</keyword>
<feature type="region of interest" description="Disordered" evidence="4">
    <location>
        <begin position="48"/>
        <end position="86"/>
    </location>
</feature>
<evidence type="ECO:0000313" key="5">
    <source>
        <dbReference type="EMBL" id="JAT54802.1"/>
    </source>
</evidence>
<dbReference type="PANTHER" id="PTHR32054:SF31">
    <property type="entry name" value="PROTEIN WEAK CHLOROPLAST MOVEMENT UNDER BLUE LIGHT 1"/>
    <property type="match status" value="1"/>
</dbReference>
<evidence type="ECO:0000256" key="4">
    <source>
        <dbReference type="SAM" id="MobiDB-lite"/>
    </source>
</evidence>
<gene>
    <name evidence="5" type="primary">WEB1_1</name>
    <name evidence="5" type="ORF">g.91545</name>
</gene>
<feature type="coiled-coil region" evidence="3">
    <location>
        <begin position="283"/>
        <end position="434"/>
    </location>
</feature>
<accession>A0A1D1YJJ9</accession>
<evidence type="ECO:0000256" key="2">
    <source>
        <dbReference type="ARBA" id="ARBA00023054"/>
    </source>
</evidence>
<feature type="compositionally biased region" description="Basic and acidic residues" evidence="4">
    <location>
        <begin position="807"/>
        <end position="817"/>
    </location>
</feature>
<proteinExistence type="inferred from homology"/>
<comment type="similarity">
    <text evidence="1">Belongs to the WEB family.</text>
</comment>
<dbReference type="EMBL" id="GDJX01013134">
    <property type="protein sequence ID" value="JAT54802.1"/>
    <property type="molecule type" value="Transcribed_RNA"/>
</dbReference>